<organism evidence="2">
    <name type="scientific">Candidatus Moduliflexus flocculans</name>
    <dbReference type="NCBI Taxonomy" id="1499966"/>
    <lineage>
        <taxon>Bacteria</taxon>
        <taxon>Candidatus Moduliflexota</taxon>
        <taxon>Candidatus Moduliflexia</taxon>
        <taxon>Candidatus Moduliflexales</taxon>
        <taxon>Candidatus Moduliflexaceae</taxon>
    </lineage>
</organism>
<gene>
    <name evidence="2" type="ORF">U14_04683</name>
</gene>
<feature type="domain" description="GAF" evidence="1">
    <location>
        <begin position="101"/>
        <end position="242"/>
    </location>
</feature>
<reference evidence="2" key="1">
    <citation type="journal article" date="2015" name="PeerJ">
        <title>First genomic representation of candidate bacterial phylum KSB3 points to enhanced environmental sensing as a trigger of wastewater bulking.</title>
        <authorList>
            <person name="Sekiguchi Y."/>
            <person name="Ohashi A."/>
            <person name="Parks D.H."/>
            <person name="Yamauchi T."/>
            <person name="Tyson G.W."/>
            <person name="Hugenholtz P."/>
        </authorList>
    </citation>
    <scope>NUCLEOTIDE SEQUENCE [LARGE SCALE GENOMIC DNA]</scope>
</reference>
<dbReference type="Pfam" id="PF01590">
    <property type="entry name" value="GAF"/>
    <property type="match status" value="1"/>
</dbReference>
<evidence type="ECO:0000259" key="1">
    <source>
        <dbReference type="Pfam" id="PF01590"/>
    </source>
</evidence>
<accession>A0A0S6W593</accession>
<protein>
    <submittedName>
        <fullName evidence="2">Diguanylate cyclase/phosphodiesterase with PAS/PAC and GAF sensor(S)</fullName>
    </submittedName>
</protein>
<evidence type="ECO:0000313" key="3">
    <source>
        <dbReference type="Proteomes" id="UP000030700"/>
    </source>
</evidence>
<dbReference type="InterPro" id="IPR029016">
    <property type="entry name" value="GAF-like_dom_sf"/>
</dbReference>
<dbReference type="EMBL" id="DF820459">
    <property type="protein sequence ID" value="GAK53418.1"/>
    <property type="molecule type" value="Genomic_DNA"/>
</dbReference>
<name>A0A0S6W593_9BACT</name>
<proteinExistence type="predicted"/>
<dbReference type="Gene3D" id="3.30.450.40">
    <property type="match status" value="1"/>
</dbReference>
<dbReference type="InterPro" id="IPR003018">
    <property type="entry name" value="GAF"/>
</dbReference>
<dbReference type="Proteomes" id="UP000030700">
    <property type="component" value="Unassembled WGS sequence"/>
</dbReference>
<dbReference type="STRING" id="1499966.U14_04683"/>
<sequence>MGVKLKDFYDEASQIGGIAARVALARYTALASTRVMEAPDSPELIETFEKALRKIRVEYATDSATSVPVNIPISSTPGDVKHMRQVLGVLEREKPQYISNLKTTISRVTEAVANELKIARVSVWFLNHDQTLIECLDLFELKQVRHSSGLQLFERDYPAYFSALKYARAIDADDANADPRTSCFSKPYLQPLGIVSMLDIPIWHKGVLKGVLCHEHIGDKRRWTSEEADFGVELAGLISQAIG</sequence>
<dbReference type="AlphaFoldDB" id="A0A0S6W593"/>
<dbReference type="SUPFAM" id="SSF55781">
    <property type="entry name" value="GAF domain-like"/>
    <property type="match status" value="1"/>
</dbReference>
<evidence type="ECO:0000313" key="2">
    <source>
        <dbReference type="EMBL" id="GAK53418.1"/>
    </source>
</evidence>
<dbReference type="HOGENOM" id="CLU_1140809_0_0_0"/>
<keyword evidence="3" id="KW-1185">Reference proteome</keyword>